<evidence type="ECO:0000256" key="8">
    <source>
        <dbReference type="SAM" id="MobiDB-lite"/>
    </source>
</evidence>
<dbReference type="EMBL" id="JASSZA010000001">
    <property type="protein sequence ID" value="KAK2119401.1"/>
    <property type="molecule type" value="Genomic_DNA"/>
</dbReference>
<evidence type="ECO:0000256" key="7">
    <source>
        <dbReference type="ARBA" id="ARBA00029912"/>
    </source>
</evidence>
<accession>A0ABQ9WCS6</accession>
<evidence type="ECO:0000313" key="11">
    <source>
        <dbReference type="EMBL" id="KAK2119401.1"/>
    </source>
</evidence>
<protein>
    <recommendedName>
        <fullName evidence="2">Calcipressin-1</fullName>
    </recommendedName>
    <alternativeName>
        <fullName evidence="7">Regulator of calcineurin 1</fullName>
    </alternativeName>
</protein>
<feature type="domain" description="NOD1/2 winged helix" evidence="10">
    <location>
        <begin position="126"/>
        <end position="172"/>
    </location>
</feature>
<keyword evidence="4" id="KW-0547">Nucleotide-binding</keyword>
<dbReference type="SUPFAM" id="SSF54928">
    <property type="entry name" value="RNA-binding domain, RBD"/>
    <property type="match status" value="1"/>
</dbReference>
<evidence type="ECO:0000256" key="2">
    <source>
        <dbReference type="ARBA" id="ARBA00015788"/>
    </source>
</evidence>
<dbReference type="PANTHER" id="PTHR10300:SF4">
    <property type="entry name" value="CALCIPRESSIN-1"/>
    <property type="match status" value="1"/>
</dbReference>
<gene>
    <name evidence="11" type="ORF">P7K49_000787</name>
</gene>
<comment type="caution">
    <text evidence="11">The sequence shown here is derived from an EMBL/GenBank/DDBJ whole genome shotgun (WGS) entry which is preliminary data.</text>
</comment>
<keyword evidence="5" id="KW-0067">ATP-binding</keyword>
<dbReference type="InterPro" id="IPR034906">
    <property type="entry name" value="RCAN1_RRM"/>
</dbReference>
<dbReference type="PANTHER" id="PTHR10300">
    <property type="entry name" value="CALCIPRESSIN"/>
    <property type="match status" value="1"/>
</dbReference>
<feature type="region of interest" description="Disordered" evidence="8">
    <location>
        <begin position="192"/>
        <end position="230"/>
    </location>
</feature>
<reference evidence="11 12" key="1">
    <citation type="submission" date="2023-05" db="EMBL/GenBank/DDBJ databases">
        <title>B98-5 Cell Line De Novo Hybrid Assembly: An Optical Mapping Approach.</title>
        <authorList>
            <person name="Kananen K."/>
            <person name="Auerbach J.A."/>
            <person name="Kautto E."/>
            <person name="Blachly J.S."/>
        </authorList>
    </citation>
    <scope>NUCLEOTIDE SEQUENCE [LARGE SCALE GENOMIC DNA]</scope>
    <source>
        <strain evidence="11">B95-8</strain>
        <tissue evidence="11">Cell line</tissue>
    </source>
</reference>
<dbReference type="Pfam" id="PF04847">
    <property type="entry name" value="Calcipressin"/>
    <property type="match status" value="1"/>
</dbReference>
<evidence type="ECO:0000256" key="4">
    <source>
        <dbReference type="ARBA" id="ARBA00022741"/>
    </source>
</evidence>
<dbReference type="InterPro" id="IPR007111">
    <property type="entry name" value="NACHT_NTPase"/>
</dbReference>
<feature type="region of interest" description="Disordered" evidence="8">
    <location>
        <begin position="411"/>
        <end position="462"/>
    </location>
</feature>
<evidence type="ECO:0000259" key="10">
    <source>
        <dbReference type="Pfam" id="PF17779"/>
    </source>
</evidence>
<dbReference type="InterPro" id="IPR035979">
    <property type="entry name" value="RBD_domain_sf"/>
</dbReference>
<proteinExistence type="inferred from homology"/>
<dbReference type="InterPro" id="IPR006931">
    <property type="entry name" value="Calcipressin"/>
</dbReference>
<evidence type="ECO:0000313" key="12">
    <source>
        <dbReference type="Proteomes" id="UP001266305"/>
    </source>
</evidence>
<comment type="similarity">
    <text evidence="1">Belongs to the RCAN family.</text>
</comment>
<evidence type="ECO:0000256" key="3">
    <source>
        <dbReference type="ARBA" id="ARBA00022553"/>
    </source>
</evidence>
<evidence type="ECO:0000256" key="1">
    <source>
        <dbReference type="ARBA" id="ARBA00008209"/>
    </source>
</evidence>
<keyword evidence="3" id="KW-0597">Phosphoprotein</keyword>
<dbReference type="CDD" id="cd12708">
    <property type="entry name" value="RRM_RCAN1"/>
    <property type="match status" value="1"/>
</dbReference>
<comment type="function">
    <text evidence="6">Inhibits calcineurin-dependent transcriptional responses by binding to the catalytic domain of calcineurin A. Could play a role during central nervous system development.</text>
</comment>
<evidence type="ECO:0000259" key="9">
    <source>
        <dbReference type="Pfam" id="PF05729"/>
    </source>
</evidence>
<dbReference type="InterPro" id="IPR012677">
    <property type="entry name" value="Nucleotide-bd_a/b_plait_sf"/>
</dbReference>
<name>A0ABQ9WCS6_SAGOE</name>
<feature type="compositionally biased region" description="Polar residues" evidence="8">
    <location>
        <begin position="214"/>
        <end position="230"/>
    </location>
</feature>
<evidence type="ECO:0000256" key="6">
    <source>
        <dbReference type="ARBA" id="ARBA00024927"/>
    </source>
</evidence>
<feature type="domain" description="NACHT" evidence="9">
    <location>
        <begin position="2"/>
        <end position="89"/>
    </location>
</feature>
<keyword evidence="12" id="KW-1185">Reference proteome</keyword>
<dbReference type="Pfam" id="PF17779">
    <property type="entry name" value="WHD_NOD2"/>
    <property type="match status" value="1"/>
</dbReference>
<organism evidence="11 12">
    <name type="scientific">Saguinus oedipus</name>
    <name type="common">Cotton-top tamarin</name>
    <name type="synonym">Oedipomidas oedipus</name>
    <dbReference type="NCBI Taxonomy" id="9490"/>
    <lineage>
        <taxon>Eukaryota</taxon>
        <taxon>Metazoa</taxon>
        <taxon>Chordata</taxon>
        <taxon>Craniata</taxon>
        <taxon>Vertebrata</taxon>
        <taxon>Euteleostomi</taxon>
        <taxon>Mammalia</taxon>
        <taxon>Eutheria</taxon>
        <taxon>Euarchontoglires</taxon>
        <taxon>Primates</taxon>
        <taxon>Haplorrhini</taxon>
        <taxon>Platyrrhini</taxon>
        <taxon>Cebidae</taxon>
        <taxon>Callitrichinae</taxon>
        <taxon>Saguinus</taxon>
    </lineage>
</organism>
<sequence length="690" mass="75012">MVDGFGELRVPPGSLIQDIVGDWKKLKPVPVLLGSLLKRKMLPEATLLVTGGPRSLKNLQLLAEKPINIRVEGFLEEDKRAYFLRHFGEEDQAMRACELLRSNAPCSCWARRPRRFLQGAQLWGELRALSLPAAQGLWAQMSVFHGEDLERFGVQESDLRRFLDRGILRQDRAARGGVLPCICSEVGGREAEDLRSRETPVPSPPASRGSSGSQFNAETATGGAQNTSPRWSATAAASAISDFTGFCAARHPGEFQGSVGPQPPLFPGVSWRRRGNGAGRLDGAGAFLYPALWPEPQPCAFPTRAALSSSGQTAPCPGWKLAGPGQPRPRCGGEVGPARTTEATASQTHKQSWRCGCGVGPGIRFISWLPGLSRLPAEEVESRARSLRHGSALGARPAGPARSFCPSRAERWLSPRDPEGVNAAEHAPAQPAGVHRGARELGWRTSWPGPAPGGGGGDRGVRAARGELLPLAPLSGTAEADEGGGHWSFIDCEMEEVDLQDLPSATIACHLDPPVCVDGLCRAKFESLFRTYDKDIAFQYFKSFKRVRINFSNPFSAADVRLQLHKTEFLAKEMKLYFAQTLHIGSSHLALPNPDKQFLISPPASLPVGWKQVEDATPVINYDLLYAISKLGPGEKYELDAATGTTPSAVVHVCESDEEEEEEEEMERMKRPKPKIIQTGRPEYTPIHLS</sequence>
<dbReference type="Proteomes" id="UP001266305">
    <property type="component" value="Unassembled WGS sequence"/>
</dbReference>
<evidence type="ECO:0000256" key="5">
    <source>
        <dbReference type="ARBA" id="ARBA00022840"/>
    </source>
</evidence>
<dbReference type="Pfam" id="PF05729">
    <property type="entry name" value="NACHT"/>
    <property type="match status" value="1"/>
</dbReference>
<dbReference type="Gene3D" id="3.30.70.330">
    <property type="match status" value="1"/>
</dbReference>
<feature type="compositionally biased region" description="Acidic residues" evidence="8">
    <location>
        <begin position="656"/>
        <end position="666"/>
    </location>
</feature>
<dbReference type="InterPro" id="IPR041075">
    <property type="entry name" value="NOD1/2_WH"/>
</dbReference>
<feature type="region of interest" description="Disordered" evidence="8">
    <location>
        <begin position="655"/>
        <end position="690"/>
    </location>
</feature>